<evidence type="ECO:0000256" key="3">
    <source>
        <dbReference type="ARBA" id="ARBA00022692"/>
    </source>
</evidence>
<feature type="transmembrane region" description="Helical" evidence="6">
    <location>
        <begin position="21"/>
        <end position="41"/>
    </location>
</feature>
<dbReference type="PANTHER" id="PTHR30572">
    <property type="entry name" value="MEMBRANE COMPONENT OF TRANSPORTER-RELATED"/>
    <property type="match status" value="1"/>
</dbReference>
<proteinExistence type="predicted"/>
<keyword evidence="10" id="KW-1185">Reference proteome</keyword>
<dbReference type="InterPro" id="IPR025857">
    <property type="entry name" value="MacB_PCD"/>
</dbReference>
<organism evidence="9 10">
    <name type="scientific">Chryseosolibacter indicus</name>
    <dbReference type="NCBI Taxonomy" id="2782351"/>
    <lineage>
        <taxon>Bacteria</taxon>
        <taxon>Pseudomonadati</taxon>
        <taxon>Bacteroidota</taxon>
        <taxon>Cytophagia</taxon>
        <taxon>Cytophagales</taxon>
        <taxon>Chryseotaleaceae</taxon>
        <taxon>Chryseosolibacter</taxon>
    </lineage>
</organism>
<sequence>MLRNYLKTAFRNLARQKGTTLINVSGLTLGITCSLILFLLVKHLSSFDNYHTNKDRIYRVVSNSDGNNGKSYTPGVPSVLPDAFRNDFPEAEEVTFTSYRSGAMITIPQRNDVPKKYNEEAGVVFAQPNFFKIFDRKMLIGNATKGLDDPNEAIISLSLAKKYFGREDVIGEIVKYDTMEYKITGIMEDHPNNTDLPFSLMLSYITIKKASEANGWGSIWSDEHCYILLKEGEHASAIQSRIPAFVQKYYGDDNFSHQTFELQPLQDLHFNNQYETYTYSTSPKETLVALSIIAAFLIVTACINFINLTTAEAIKRSKEVGIRKSLGSTRAQLIAQFLGETTAITVVAMLLALGLTQITLSFLNTFLELQLALNFSSDGLLWAFIIGVTSVVALLSGLYPAFVISGYRPALALKNQIGNKNSSGYSLRRGLVVFQFVISQFLIIGTIVLVSQMNYFKKKELGFRKDAVVLVPIPVVEKPTFKKGASKMRTLREEVSVLPGVELASLSSTPPSSGSVSGTRFTFEGEEQKDRKRAQVKLIDGNYINLYDLKLIAGSGLEDLDTARGFLVNEQLLKTSQIENPQDIIGRKIRMWGKTLPVVGVVKNFHTVSLRSPIEPTIMLNDLEEYETLSLKVNPAQFQNVINEVKTKWEAAYPEHIFDYQFLDEHIREFYEGEERMSIMLTVFTSIAIFIGCLGLFGLATFMANQKTKEIGIRKVMGASVESIVVLFSKEFVKLIVLGFVIAAPLAWYIMNQYLNDFEYKITIGVEIFGIALGITLSIAVLTVGYKSLKAAILNPVKALRYE</sequence>
<evidence type="ECO:0000256" key="4">
    <source>
        <dbReference type="ARBA" id="ARBA00022989"/>
    </source>
</evidence>
<feature type="transmembrane region" description="Helical" evidence="6">
    <location>
        <begin position="732"/>
        <end position="750"/>
    </location>
</feature>
<dbReference type="Pfam" id="PF02687">
    <property type="entry name" value="FtsX"/>
    <property type="match status" value="2"/>
</dbReference>
<comment type="subcellular location">
    <subcellularLocation>
        <location evidence="1">Cell membrane</location>
        <topology evidence="1">Multi-pass membrane protein</topology>
    </subcellularLocation>
</comment>
<feature type="domain" description="ABC3 transporter permease C-terminal" evidence="7">
    <location>
        <begin position="292"/>
        <end position="406"/>
    </location>
</feature>
<dbReference type="RefSeq" id="WP_254154241.1">
    <property type="nucleotide sequence ID" value="NZ_JAHESD010000028.1"/>
</dbReference>
<evidence type="ECO:0000256" key="2">
    <source>
        <dbReference type="ARBA" id="ARBA00022475"/>
    </source>
</evidence>
<evidence type="ECO:0000259" key="7">
    <source>
        <dbReference type="Pfam" id="PF02687"/>
    </source>
</evidence>
<keyword evidence="2" id="KW-1003">Cell membrane</keyword>
<dbReference type="Pfam" id="PF12704">
    <property type="entry name" value="MacB_PCD"/>
    <property type="match status" value="1"/>
</dbReference>
<dbReference type="InterPro" id="IPR050250">
    <property type="entry name" value="Macrolide_Exporter_MacB"/>
</dbReference>
<feature type="domain" description="ABC3 transporter permease C-terminal" evidence="7">
    <location>
        <begin position="683"/>
        <end position="796"/>
    </location>
</feature>
<dbReference type="EMBL" id="JAHESD010000028">
    <property type="protein sequence ID" value="MBT1704281.1"/>
    <property type="molecule type" value="Genomic_DNA"/>
</dbReference>
<evidence type="ECO:0000259" key="8">
    <source>
        <dbReference type="Pfam" id="PF12704"/>
    </source>
</evidence>
<keyword evidence="5 6" id="KW-0472">Membrane</keyword>
<feature type="transmembrane region" description="Helical" evidence="6">
    <location>
        <begin position="762"/>
        <end position="786"/>
    </location>
</feature>
<evidence type="ECO:0000313" key="9">
    <source>
        <dbReference type="EMBL" id="MBT1704281.1"/>
    </source>
</evidence>
<gene>
    <name evidence="9" type="ORF">KK060_13385</name>
</gene>
<accession>A0ABS5VWA4</accession>
<feature type="domain" description="MacB-like periplasmic core" evidence="8">
    <location>
        <begin position="20"/>
        <end position="243"/>
    </location>
</feature>
<evidence type="ECO:0000256" key="6">
    <source>
        <dbReference type="SAM" id="Phobius"/>
    </source>
</evidence>
<dbReference type="InterPro" id="IPR003838">
    <property type="entry name" value="ABC3_permease_C"/>
</dbReference>
<reference evidence="9 10" key="1">
    <citation type="submission" date="2021-05" db="EMBL/GenBank/DDBJ databases">
        <title>A Polyphasic approach of four new species of the genus Ohtaekwangia: Ohtaekwangia histidinii sp. nov., Ohtaekwangia cretensis sp. nov., Ohtaekwangia indiensis sp. nov., Ohtaekwangia reichenbachii sp. nov. from diverse environment.</title>
        <authorList>
            <person name="Octaviana S."/>
        </authorList>
    </citation>
    <scope>NUCLEOTIDE SEQUENCE [LARGE SCALE GENOMIC DNA]</scope>
    <source>
        <strain evidence="9 10">PWU20</strain>
    </source>
</reference>
<feature type="transmembrane region" description="Helical" evidence="6">
    <location>
        <begin position="380"/>
        <end position="404"/>
    </location>
</feature>
<feature type="transmembrane region" description="Helical" evidence="6">
    <location>
        <begin position="333"/>
        <end position="360"/>
    </location>
</feature>
<comment type="caution">
    <text evidence="9">The sequence shown here is derived from an EMBL/GenBank/DDBJ whole genome shotgun (WGS) entry which is preliminary data.</text>
</comment>
<feature type="transmembrane region" description="Helical" evidence="6">
    <location>
        <begin position="430"/>
        <end position="450"/>
    </location>
</feature>
<dbReference type="PANTHER" id="PTHR30572:SF18">
    <property type="entry name" value="ABC-TYPE MACROLIDE FAMILY EXPORT SYSTEM PERMEASE COMPONENT 2"/>
    <property type="match status" value="1"/>
</dbReference>
<keyword evidence="4 6" id="KW-1133">Transmembrane helix</keyword>
<name>A0ABS5VWA4_9BACT</name>
<evidence type="ECO:0000313" key="10">
    <source>
        <dbReference type="Proteomes" id="UP000772618"/>
    </source>
</evidence>
<feature type="transmembrane region" description="Helical" evidence="6">
    <location>
        <begin position="287"/>
        <end position="308"/>
    </location>
</feature>
<dbReference type="Proteomes" id="UP000772618">
    <property type="component" value="Unassembled WGS sequence"/>
</dbReference>
<keyword evidence="3 6" id="KW-0812">Transmembrane</keyword>
<protein>
    <submittedName>
        <fullName evidence="9">ABC transporter permease</fullName>
    </submittedName>
</protein>
<evidence type="ECO:0000256" key="5">
    <source>
        <dbReference type="ARBA" id="ARBA00023136"/>
    </source>
</evidence>
<feature type="transmembrane region" description="Helical" evidence="6">
    <location>
        <begin position="679"/>
        <end position="704"/>
    </location>
</feature>
<evidence type="ECO:0000256" key="1">
    <source>
        <dbReference type="ARBA" id="ARBA00004651"/>
    </source>
</evidence>